<evidence type="ECO:0000313" key="4">
    <source>
        <dbReference type="Proteomes" id="UP001059844"/>
    </source>
</evidence>
<organism evidence="3 4">
    <name type="scientific">Flavobacterium cerinum</name>
    <dbReference type="NCBI Taxonomy" id="2502784"/>
    <lineage>
        <taxon>Bacteria</taxon>
        <taxon>Pseudomonadati</taxon>
        <taxon>Bacteroidota</taxon>
        <taxon>Flavobacteriia</taxon>
        <taxon>Flavobacteriales</taxon>
        <taxon>Flavobacteriaceae</taxon>
        <taxon>Flavobacterium</taxon>
    </lineage>
</organism>
<dbReference type="InterPro" id="IPR045474">
    <property type="entry name" value="GEVED"/>
</dbReference>
<name>A0ABY5IV84_9FLAO</name>
<feature type="domain" description="Fibronectin type-III" evidence="2">
    <location>
        <begin position="268"/>
        <end position="363"/>
    </location>
</feature>
<protein>
    <submittedName>
        <fullName evidence="3">GEVED domain-containing protein</fullName>
    </submittedName>
</protein>
<dbReference type="InterPro" id="IPR003961">
    <property type="entry name" value="FN3_dom"/>
</dbReference>
<accession>A0ABY5IV84</accession>
<dbReference type="InterPro" id="IPR013783">
    <property type="entry name" value="Ig-like_fold"/>
</dbReference>
<dbReference type="InterPro" id="IPR044023">
    <property type="entry name" value="Ig_7"/>
</dbReference>
<dbReference type="Gene3D" id="2.60.120.260">
    <property type="entry name" value="Galactose-binding domain-like"/>
    <property type="match status" value="1"/>
</dbReference>
<dbReference type="Proteomes" id="UP001059844">
    <property type="component" value="Chromosome"/>
</dbReference>
<gene>
    <name evidence="3" type="ORF">NOX80_00345</name>
</gene>
<evidence type="ECO:0000259" key="2">
    <source>
        <dbReference type="SMART" id="SM00060"/>
    </source>
</evidence>
<proteinExistence type="predicted"/>
<sequence length="1469" mass="157636">MCPLNNKKSDSENNAANVLNFSDFNFRNSFVLILFLLLSNFGFAQVSNYSFSEGSTTYSAISGGTAPFSSNWDDNVSANNIGLGFTFNFNGTNYTTCSINSNGFITFGTTTSSSSEYSPISSGTGYAGAISALGVNLVNGGNGSSITYRTIGSAPNRVFVVQWTDIERSARGGDFNFQIRLTETSNVVSIVYGSCDPSNNSNVNVQVGLRGNTNNDYNNRSLSSTTNWAQSTTAGNANNATVRTRNNAYPDTNLLYTWAPAVACTAPNSQPSALTLTDITNNSINGSFTASSPAPDNYLVIANTTGTAPTINNGTNYTIGQDLGSTNIVIDNDGNTTFSATGLSANTKYYFFVYSYNSNCTGGTKYRTTSPLTGNATTLVYCTATSSSSSYYISSYRTTGAVIDAVNNNSGYSPSGYGDFTSLSAVQQIAGGDINISVVLTGPDKQNLRAWVDWNKNNNFDSGEIVYASNNKLSSTTFGFVIPTGTTPGNYRIRLRSGNVNGSSLTSCSNTSNGETEDYIITVIADCPAKIVSAPTVESCGVGPVTLTVTGSAGVTSYRWYNFESGGTPIAGATSSSYTTPSLNMTTTYYVTALNGSCESLVRRPITAKIKPVPNITITPSSPEICGDNNFVQISATGSTEVVELLNENFEGSGLGSFTKSGTGTSSVTEWQQKNSIYTTTTDNWKPAINSGTGTTGGNKFAFATADVDSTSKSIILTSTSSFNTTNFLDLTLTFRQYYSYYGNGESANIEVSKDNGVTWINVINNTSSQGAPSKFVTTIVYLNDYIGVPNLKFRFRYQAAFCDGWAIDDVVLSGTRPLTSNFTWTGATIDAYIDANGVTPYTNQAVNTVYIKPSTAQLEVSNWSFTANVLLSNGCTASKPVSVTNKSKVWQGNNGNWNDPNNWLPVGVPTSDNCVIIKPASSYSTINGTNYEAQAKTLTVRANARLEVPANNGIKVVNKIEVQNNGTLNLDNNASIVQVDNVANSGNVNIRRTTKPMYRYDFTYWNSPVTQASNFTLGMLSPNTLADKYMRWQPTINGGYGNWISVNATTAMDPRMGYIVRAPQTFDLNPSNKTPYTTTFVGTPNNGDISIPIAVGTDANVGGGVTADDDQWNLIGNPYASAIDVVSFLTDNTNKTLMDGTVYIWTHNTPISNNTPSPFYGTYAFNYTAADYATVNKFGATATAASGGSTPSRYIASGQSFFVKGLANGNARFINTMRVSNKNDNFLKNGNSTKDNPETQSVAGADSESHRIWLNLANESGAFSQILVGYDSDATMDFDRGLDGQSFGGNGVTFYSTIPNMNLTIQARPLPFNVQDQIPLGFNANAQNTYQIGIDHLDGMFDTHAIYLEDKTTNTIHDLRTAPYSFTSAAGTFDNRFVLRFNNGTLGNGDFSLENGIKVLRGGELAVNSTTERIKNITAFDVLGRKIDEYKNVNENEIVLKNVKKSSSVVLLKITLENGATVDRKTIF</sequence>
<keyword evidence="1" id="KW-0812">Transmembrane</keyword>
<keyword evidence="1" id="KW-0472">Membrane</keyword>
<evidence type="ECO:0000256" key="1">
    <source>
        <dbReference type="SAM" id="Phobius"/>
    </source>
</evidence>
<keyword evidence="4" id="KW-1185">Reference proteome</keyword>
<dbReference type="Pfam" id="PF20009">
    <property type="entry name" value="GEVED"/>
    <property type="match status" value="1"/>
</dbReference>
<reference evidence="3" key="1">
    <citation type="submission" date="2022-07" db="EMBL/GenBank/DDBJ databases">
        <title>Isolation, identification, and degradation of a PFOSA degrading strain from sewage treatment plant.</title>
        <authorList>
            <person name="Zhang L."/>
            <person name="Huo Y."/>
        </authorList>
    </citation>
    <scope>NUCLEOTIDE SEQUENCE</scope>
    <source>
        <strain evidence="3">C1</strain>
    </source>
</reference>
<dbReference type="RefSeq" id="WP_256551366.1">
    <property type="nucleotide sequence ID" value="NZ_CP101751.1"/>
</dbReference>
<dbReference type="Pfam" id="PF19081">
    <property type="entry name" value="Ig_7"/>
    <property type="match status" value="1"/>
</dbReference>
<dbReference type="SUPFAM" id="SSF49265">
    <property type="entry name" value="Fibronectin type III"/>
    <property type="match status" value="1"/>
</dbReference>
<dbReference type="Gene3D" id="2.60.40.10">
    <property type="entry name" value="Immunoglobulins"/>
    <property type="match status" value="1"/>
</dbReference>
<dbReference type="InterPro" id="IPR036116">
    <property type="entry name" value="FN3_sf"/>
</dbReference>
<dbReference type="EMBL" id="CP101751">
    <property type="protein sequence ID" value="UUC45678.1"/>
    <property type="molecule type" value="Genomic_DNA"/>
</dbReference>
<keyword evidence="1" id="KW-1133">Transmembrane helix</keyword>
<dbReference type="SMART" id="SM00060">
    <property type="entry name" value="FN3"/>
    <property type="match status" value="2"/>
</dbReference>
<feature type="domain" description="Fibronectin type-III" evidence="2">
    <location>
        <begin position="430"/>
        <end position="504"/>
    </location>
</feature>
<evidence type="ECO:0000313" key="3">
    <source>
        <dbReference type="EMBL" id="UUC45678.1"/>
    </source>
</evidence>
<feature type="transmembrane region" description="Helical" evidence="1">
    <location>
        <begin position="30"/>
        <end position="51"/>
    </location>
</feature>